<protein>
    <submittedName>
        <fullName evidence="3">Uncharacterized protein</fullName>
    </submittedName>
</protein>
<proteinExistence type="predicted"/>
<organism evidence="3 4">
    <name type="scientific">Zootermopsis nevadensis</name>
    <name type="common">Dampwood termite</name>
    <dbReference type="NCBI Taxonomy" id="136037"/>
    <lineage>
        <taxon>Eukaryota</taxon>
        <taxon>Metazoa</taxon>
        <taxon>Ecdysozoa</taxon>
        <taxon>Arthropoda</taxon>
        <taxon>Hexapoda</taxon>
        <taxon>Insecta</taxon>
        <taxon>Pterygota</taxon>
        <taxon>Neoptera</taxon>
        <taxon>Polyneoptera</taxon>
        <taxon>Dictyoptera</taxon>
        <taxon>Blattodea</taxon>
        <taxon>Blattoidea</taxon>
        <taxon>Termitoidae</taxon>
        <taxon>Termopsidae</taxon>
        <taxon>Zootermopsis</taxon>
    </lineage>
</organism>
<keyword evidence="4" id="KW-1185">Reference proteome</keyword>
<feature type="compositionally biased region" description="Basic residues" evidence="2">
    <location>
        <begin position="1"/>
        <end position="11"/>
    </location>
</feature>
<dbReference type="STRING" id="136037.A0A067RUF4"/>
<evidence type="ECO:0000313" key="4">
    <source>
        <dbReference type="Proteomes" id="UP000027135"/>
    </source>
</evidence>
<sequence>MRSLHKAHKMSARCPGPSEVQDSEENADETAPVVTMGLLQPLKTFSIKDISVNVHIRQLTDLETDNFKLRFKISSSEDDMVHMTNVHQAKVESLKNEISDKQRLVCLASKAMDLMGKNYEENLKEIRQQNDTEERILKSRIQELETALKEHENKLRDSASSVCRDGHS</sequence>
<dbReference type="Proteomes" id="UP000027135">
    <property type="component" value="Unassembled WGS sequence"/>
</dbReference>
<evidence type="ECO:0000256" key="1">
    <source>
        <dbReference type="SAM" id="Coils"/>
    </source>
</evidence>
<feature type="coiled-coil region" evidence="1">
    <location>
        <begin position="116"/>
        <end position="161"/>
    </location>
</feature>
<reference evidence="3 4" key="1">
    <citation type="journal article" date="2014" name="Nat. Commun.">
        <title>Molecular traces of alternative social organization in a termite genome.</title>
        <authorList>
            <person name="Terrapon N."/>
            <person name="Li C."/>
            <person name="Robertson H.M."/>
            <person name="Ji L."/>
            <person name="Meng X."/>
            <person name="Booth W."/>
            <person name="Chen Z."/>
            <person name="Childers C.P."/>
            <person name="Glastad K.M."/>
            <person name="Gokhale K."/>
            <person name="Gowin J."/>
            <person name="Gronenberg W."/>
            <person name="Hermansen R.A."/>
            <person name="Hu H."/>
            <person name="Hunt B.G."/>
            <person name="Huylmans A.K."/>
            <person name="Khalil S.M."/>
            <person name="Mitchell R.D."/>
            <person name="Munoz-Torres M.C."/>
            <person name="Mustard J.A."/>
            <person name="Pan H."/>
            <person name="Reese J.T."/>
            <person name="Scharf M.E."/>
            <person name="Sun F."/>
            <person name="Vogel H."/>
            <person name="Xiao J."/>
            <person name="Yang W."/>
            <person name="Yang Z."/>
            <person name="Yang Z."/>
            <person name="Zhou J."/>
            <person name="Zhu J."/>
            <person name="Brent C.S."/>
            <person name="Elsik C.G."/>
            <person name="Goodisman M.A."/>
            <person name="Liberles D.A."/>
            <person name="Roe R.M."/>
            <person name="Vargo E.L."/>
            <person name="Vilcinskas A."/>
            <person name="Wang J."/>
            <person name="Bornberg-Bauer E."/>
            <person name="Korb J."/>
            <person name="Zhang G."/>
            <person name="Liebig J."/>
        </authorList>
    </citation>
    <scope>NUCLEOTIDE SEQUENCE [LARGE SCALE GENOMIC DNA]</scope>
    <source>
        <tissue evidence="3">Whole organism</tissue>
    </source>
</reference>
<name>A0A067RUF4_ZOONE</name>
<dbReference type="EMBL" id="KK852412">
    <property type="protein sequence ID" value="KDR24440.1"/>
    <property type="molecule type" value="Genomic_DNA"/>
</dbReference>
<dbReference type="InParanoid" id="A0A067RUF4"/>
<accession>A0A067RUF4</accession>
<evidence type="ECO:0000313" key="3">
    <source>
        <dbReference type="EMBL" id="KDR24440.1"/>
    </source>
</evidence>
<keyword evidence="1" id="KW-0175">Coiled coil</keyword>
<evidence type="ECO:0000256" key="2">
    <source>
        <dbReference type="SAM" id="MobiDB-lite"/>
    </source>
</evidence>
<dbReference type="AlphaFoldDB" id="A0A067RUF4"/>
<feature type="region of interest" description="Disordered" evidence="2">
    <location>
        <begin position="1"/>
        <end position="29"/>
    </location>
</feature>
<gene>
    <name evidence="3" type="ORF">L798_06507</name>
</gene>